<reference evidence="2 3" key="2">
    <citation type="journal article" date="2022" name="Mol. Biol. Evol.">
        <title>Comparative Genomics Reveals Insights into the Divergent Evolution of Astigmatic Mites and Household Pest Adaptations.</title>
        <authorList>
            <person name="Xiong Q."/>
            <person name="Wan A.T."/>
            <person name="Liu X."/>
            <person name="Fung C.S."/>
            <person name="Xiao X."/>
            <person name="Malainual N."/>
            <person name="Hou J."/>
            <person name="Wang L."/>
            <person name="Wang M."/>
            <person name="Yang K.Y."/>
            <person name="Cui Y."/>
            <person name="Leung E.L."/>
            <person name="Nong W."/>
            <person name="Shin S.K."/>
            <person name="Au S.W."/>
            <person name="Jeong K.Y."/>
            <person name="Chew F.T."/>
            <person name="Hui J.H."/>
            <person name="Leung T.F."/>
            <person name="Tungtrongchitr A."/>
            <person name="Zhong N."/>
            <person name="Liu Z."/>
            <person name="Tsui S.K."/>
        </authorList>
    </citation>
    <scope>NUCLEOTIDE SEQUENCE [LARGE SCALE GENOMIC DNA]</scope>
    <source>
        <strain evidence="2">Derp</strain>
    </source>
</reference>
<name>A0ABQ8J375_DERPT</name>
<gene>
    <name evidence="2" type="ORF">DERP_013862</name>
</gene>
<comment type="caution">
    <text evidence="2">The sequence shown here is derived from an EMBL/GenBank/DDBJ whole genome shotgun (WGS) entry which is preliminary data.</text>
</comment>
<feature type="transmembrane region" description="Helical" evidence="1">
    <location>
        <begin position="74"/>
        <end position="99"/>
    </location>
</feature>
<keyword evidence="3" id="KW-1185">Reference proteome</keyword>
<organism evidence="2 3">
    <name type="scientific">Dermatophagoides pteronyssinus</name>
    <name type="common">European house dust mite</name>
    <dbReference type="NCBI Taxonomy" id="6956"/>
    <lineage>
        <taxon>Eukaryota</taxon>
        <taxon>Metazoa</taxon>
        <taxon>Ecdysozoa</taxon>
        <taxon>Arthropoda</taxon>
        <taxon>Chelicerata</taxon>
        <taxon>Arachnida</taxon>
        <taxon>Acari</taxon>
        <taxon>Acariformes</taxon>
        <taxon>Sarcoptiformes</taxon>
        <taxon>Astigmata</taxon>
        <taxon>Psoroptidia</taxon>
        <taxon>Analgoidea</taxon>
        <taxon>Pyroglyphidae</taxon>
        <taxon>Dermatophagoidinae</taxon>
        <taxon>Dermatophagoides</taxon>
    </lineage>
</organism>
<sequence>MDNFSDDLGNNNNNLNNVDQGQLLRHLHHHNHHPHHHQHHHDYDESSFKHYPVFVHTYKKSDRKSLFQSWPDTVIASLPSIFLILLTTPMLMTLLLHILKHIFVIKSILTQNMLGPTNMNARDSLDTKIGQLTNNLDRAIMKFETN</sequence>
<keyword evidence="1" id="KW-0812">Transmembrane</keyword>
<dbReference type="Proteomes" id="UP000887458">
    <property type="component" value="Unassembled WGS sequence"/>
</dbReference>
<dbReference type="EMBL" id="NJHN03000085">
    <property type="protein sequence ID" value="KAH9416891.1"/>
    <property type="molecule type" value="Genomic_DNA"/>
</dbReference>
<evidence type="ECO:0008006" key="4">
    <source>
        <dbReference type="Google" id="ProtNLM"/>
    </source>
</evidence>
<accession>A0ABQ8J375</accession>
<reference evidence="2 3" key="1">
    <citation type="journal article" date="2018" name="J. Allergy Clin. Immunol.">
        <title>High-quality assembly of Dermatophagoides pteronyssinus genome and transcriptome reveals a wide range of novel allergens.</title>
        <authorList>
            <person name="Liu X.Y."/>
            <person name="Yang K.Y."/>
            <person name="Wang M.Q."/>
            <person name="Kwok J.S."/>
            <person name="Zeng X."/>
            <person name="Yang Z."/>
            <person name="Xiao X.J."/>
            <person name="Lau C.P."/>
            <person name="Li Y."/>
            <person name="Huang Z.M."/>
            <person name="Ba J.G."/>
            <person name="Yim A.K."/>
            <person name="Ouyang C.Y."/>
            <person name="Ngai S.M."/>
            <person name="Chan T.F."/>
            <person name="Leung E.L."/>
            <person name="Liu L."/>
            <person name="Liu Z.G."/>
            <person name="Tsui S.K."/>
        </authorList>
    </citation>
    <scope>NUCLEOTIDE SEQUENCE [LARGE SCALE GENOMIC DNA]</scope>
    <source>
        <strain evidence="2">Derp</strain>
    </source>
</reference>
<keyword evidence="1" id="KW-1133">Transmembrane helix</keyword>
<evidence type="ECO:0000313" key="2">
    <source>
        <dbReference type="EMBL" id="KAH9416891.1"/>
    </source>
</evidence>
<keyword evidence="1" id="KW-0472">Membrane</keyword>
<evidence type="ECO:0000256" key="1">
    <source>
        <dbReference type="SAM" id="Phobius"/>
    </source>
</evidence>
<proteinExistence type="predicted"/>
<evidence type="ECO:0000313" key="3">
    <source>
        <dbReference type="Proteomes" id="UP000887458"/>
    </source>
</evidence>
<protein>
    <recommendedName>
        <fullName evidence="4">Lateral signaling target protein 2 homolog</fullName>
    </recommendedName>
</protein>